<dbReference type="InterPro" id="IPR036116">
    <property type="entry name" value="FN3_sf"/>
</dbReference>
<dbReference type="InterPro" id="IPR013783">
    <property type="entry name" value="Ig-like_fold"/>
</dbReference>
<reference evidence="3" key="1">
    <citation type="submission" date="2017-09" db="EMBL/GenBank/DDBJ databases">
        <title>Depth-based differentiation of microbial function through sediment-hosted aquifers and enrichment of novel symbionts in the deep terrestrial subsurface.</title>
        <authorList>
            <person name="Probst A.J."/>
            <person name="Ladd B."/>
            <person name="Jarett J.K."/>
            <person name="Geller-Mcgrath D.E."/>
            <person name="Sieber C.M.K."/>
            <person name="Emerson J.B."/>
            <person name="Anantharaman K."/>
            <person name="Thomas B.C."/>
            <person name="Malmstrom R."/>
            <person name="Stieglmeier M."/>
            <person name="Klingl A."/>
            <person name="Woyke T."/>
            <person name="Ryan C.M."/>
            <person name="Banfield J.F."/>
        </authorList>
    </citation>
    <scope>NUCLEOTIDE SEQUENCE [LARGE SCALE GENOMIC DNA]</scope>
</reference>
<feature type="non-terminal residue" evidence="2">
    <location>
        <position position="194"/>
    </location>
</feature>
<dbReference type="SMART" id="SM00060">
    <property type="entry name" value="FN3"/>
    <property type="match status" value="1"/>
</dbReference>
<feature type="domain" description="Fibronectin type-III" evidence="1">
    <location>
        <begin position="49"/>
        <end position="134"/>
    </location>
</feature>
<dbReference type="AlphaFoldDB" id="A0A2M7WV41"/>
<dbReference type="InterPro" id="IPR003961">
    <property type="entry name" value="FN3_dom"/>
</dbReference>
<dbReference type="CDD" id="cd00063">
    <property type="entry name" value="FN3"/>
    <property type="match status" value="1"/>
</dbReference>
<evidence type="ECO:0000313" key="3">
    <source>
        <dbReference type="Proteomes" id="UP000231487"/>
    </source>
</evidence>
<dbReference type="SUPFAM" id="SSF49265">
    <property type="entry name" value="Fibronectin type III"/>
    <property type="match status" value="1"/>
</dbReference>
<evidence type="ECO:0000259" key="1">
    <source>
        <dbReference type="PROSITE" id="PS50853"/>
    </source>
</evidence>
<organism evidence="2 3">
    <name type="scientific">Candidatus Zambryskibacteria bacterium CG_4_9_14_3_um_filter_40_16</name>
    <dbReference type="NCBI Taxonomy" id="1975111"/>
    <lineage>
        <taxon>Bacteria</taxon>
        <taxon>Candidatus Zambryskiibacteriota</taxon>
    </lineage>
</organism>
<dbReference type="Pfam" id="PF00041">
    <property type="entry name" value="fn3"/>
    <property type="match status" value="1"/>
</dbReference>
<dbReference type="Proteomes" id="UP000231487">
    <property type="component" value="Unassembled WGS sequence"/>
</dbReference>
<dbReference type="EMBL" id="PFXE01000009">
    <property type="protein sequence ID" value="PJA34221.1"/>
    <property type="molecule type" value="Genomic_DNA"/>
</dbReference>
<comment type="caution">
    <text evidence="2">The sequence shown here is derived from an EMBL/GenBank/DDBJ whole genome shotgun (WGS) entry which is preliminary data.</text>
</comment>
<dbReference type="Gene3D" id="2.60.40.10">
    <property type="entry name" value="Immunoglobulins"/>
    <property type="match status" value="1"/>
</dbReference>
<proteinExistence type="predicted"/>
<accession>A0A2M7WV41</accession>
<name>A0A2M7WV41_9BACT</name>
<dbReference type="PROSITE" id="PS50853">
    <property type="entry name" value="FN3"/>
    <property type="match status" value="1"/>
</dbReference>
<protein>
    <recommendedName>
        <fullName evidence="1">Fibronectin type-III domain-containing protein</fullName>
    </recommendedName>
</protein>
<sequence>MNVSVRKITAVFLIWTLFFSSFTTIIFAVEDQFEVLLSVTSNDTTAPSVPSGLSSTAVSTSQINLSWAASTDNVAVTGYHVFRDNSLIATSTLTIYSDTGLVANTAYSYAVSAIDAVFNESARSATSTATTLSEVVVDAGGGGGGGSSTSNPLITNLQVFPGLNQALITWDTRKETISTVSWGQTQNYELGLSA</sequence>
<evidence type="ECO:0000313" key="2">
    <source>
        <dbReference type="EMBL" id="PJA34221.1"/>
    </source>
</evidence>
<gene>
    <name evidence="2" type="ORF">CO184_00410</name>
</gene>